<reference evidence="2 3" key="1">
    <citation type="submission" date="2015-11" db="EMBL/GenBank/DDBJ databases">
        <title>Genomic analysis of 38 Legionella species identifies large and diverse effector repertoires.</title>
        <authorList>
            <person name="Burstein D."/>
            <person name="Amaro F."/>
            <person name="Zusman T."/>
            <person name="Lifshitz Z."/>
            <person name="Cohen O."/>
            <person name="Gilbert J.A."/>
            <person name="Pupko T."/>
            <person name="Shuman H.A."/>
            <person name="Segal G."/>
        </authorList>
    </citation>
    <scope>NUCLEOTIDE SEQUENCE [LARGE SCALE GENOMIC DNA]</scope>
    <source>
        <strain evidence="2 3">Mt.St.Helens-4</strain>
    </source>
</reference>
<protein>
    <submittedName>
        <fullName evidence="2">Uncharacterized protein</fullName>
    </submittedName>
</protein>
<sequence>MVIIMPEPISIKDQACHTFALSGDVTGKRDINKLFEDLTNRIGFRLNFGEGLNENQLYKVRQQVMNLISNLRDETVEEADDLYVCGGFREGQVSPEHLWLEDRATGYTYDTFINQPIVRIKSVGVDGMPFRPGCEGSPFKGDEIFRVKVSGYTAGQIAALTAFAPKPSKSGIFSGQNDKHDTTKPEDRNSLSLR</sequence>
<dbReference type="PATRIC" id="fig|28087.4.peg.930"/>
<feature type="compositionally biased region" description="Basic and acidic residues" evidence="1">
    <location>
        <begin position="177"/>
        <end position="194"/>
    </location>
</feature>
<organism evidence="2 3">
    <name type="scientific">Legionella sainthelensi</name>
    <dbReference type="NCBI Taxonomy" id="28087"/>
    <lineage>
        <taxon>Bacteria</taxon>
        <taxon>Pseudomonadati</taxon>
        <taxon>Pseudomonadota</taxon>
        <taxon>Gammaproteobacteria</taxon>
        <taxon>Legionellales</taxon>
        <taxon>Legionellaceae</taxon>
        <taxon>Legionella</taxon>
    </lineage>
</organism>
<name>A0A0W0YN17_9GAMM</name>
<dbReference type="EMBL" id="LNYV01000013">
    <property type="protein sequence ID" value="KTD58263.1"/>
    <property type="molecule type" value="Genomic_DNA"/>
</dbReference>
<feature type="region of interest" description="Disordered" evidence="1">
    <location>
        <begin position="171"/>
        <end position="194"/>
    </location>
</feature>
<proteinExistence type="predicted"/>
<evidence type="ECO:0000256" key="1">
    <source>
        <dbReference type="SAM" id="MobiDB-lite"/>
    </source>
</evidence>
<comment type="caution">
    <text evidence="2">The sequence shown here is derived from an EMBL/GenBank/DDBJ whole genome shotgun (WGS) entry which is preliminary data.</text>
</comment>
<evidence type="ECO:0000313" key="3">
    <source>
        <dbReference type="Proteomes" id="UP000054621"/>
    </source>
</evidence>
<evidence type="ECO:0000313" key="2">
    <source>
        <dbReference type="EMBL" id="KTD58263.1"/>
    </source>
</evidence>
<dbReference type="Proteomes" id="UP000054621">
    <property type="component" value="Unassembled WGS sequence"/>
</dbReference>
<accession>A0A0W0YN17</accession>
<dbReference type="AlphaFoldDB" id="A0A0W0YN17"/>
<gene>
    <name evidence="2" type="ORF">Lsai_0870</name>
</gene>